<reference evidence="2 3" key="1">
    <citation type="submission" date="2024-12" db="EMBL/GenBank/DDBJ databases">
        <title>The coexistence of Mycolicibacterium septicum and Mycolicibacterium nivoides in clinical samples.</title>
        <authorList>
            <person name="Wang C."/>
            <person name="Feng Y."/>
            <person name="Zong Z."/>
        </authorList>
    </citation>
    <scope>NUCLEOTIDE SEQUENCE [LARGE SCALE GENOMIC DNA]</scope>
    <source>
        <strain evidence="2 3">120309</strain>
    </source>
</reference>
<dbReference type="Proteomes" id="UP001635816">
    <property type="component" value="Unassembled WGS sequence"/>
</dbReference>
<evidence type="ECO:0000313" key="2">
    <source>
        <dbReference type="EMBL" id="MFN6548181.1"/>
    </source>
</evidence>
<dbReference type="EMBL" id="JBKBDD010000020">
    <property type="protein sequence ID" value="MFN6548181.1"/>
    <property type="molecule type" value="Genomic_DNA"/>
</dbReference>
<accession>A0ABW9LJP9</accession>
<gene>
    <name evidence="2" type="ORF">ACK4CT_33960</name>
</gene>
<proteinExistence type="predicted"/>
<feature type="compositionally biased region" description="Basic residues" evidence="1">
    <location>
        <begin position="42"/>
        <end position="54"/>
    </location>
</feature>
<protein>
    <submittedName>
        <fullName evidence="2">Uncharacterized protein</fullName>
    </submittedName>
</protein>
<organism evidence="2 3">
    <name type="scientific">Mycolicibacterium nivoides</name>
    <dbReference type="NCBI Taxonomy" id="2487344"/>
    <lineage>
        <taxon>Bacteria</taxon>
        <taxon>Bacillati</taxon>
        <taxon>Actinomycetota</taxon>
        <taxon>Actinomycetes</taxon>
        <taxon>Mycobacteriales</taxon>
        <taxon>Mycobacteriaceae</taxon>
        <taxon>Mycolicibacterium</taxon>
    </lineage>
</organism>
<comment type="caution">
    <text evidence="2">The sequence shown here is derived from an EMBL/GenBank/DDBJ whole genome shotgun (WGS) entry which is preliminary data.</text>
</comment>
<sequence length="61" mass="7345">MRHSVDRPDEVVANREKLRRRTRVEQRRSPAQLTPRSCNKARMWKRPGKGHRNAWRQEPTA</sequence>
<keyword evidence="3" id="KW-1185">Reference proteome</keyword>
<name>A0ABW9LJP9_9MYCO</name>
<evidence type="ECO:0000313" key="3">
    <source>
        <dbReference type="Proteomes" id="UP001635816"/>
    </source>
</evidence>
<feature type="region of interest" description="Disordered" evidence="1">
    <location>
        <begin position="1"/>
        <end position="61"/>
    </location>
</feature>
<evidence type="ECO:0000256" key="1">
    <source>
        <dbReference type="SAM" id="MobiDB-lite"/>
    </source>
</evidence>
<dbReference type="RefSeq" id="WP_409545727.1">
    <property type="nucleotide sequence ID" value="NZ_JBKBDD010000020.1"/>
</dbReference>
<feature type="compositionally biased region" description="Basic and acidic residues" evidence="1">
    <location>
        <begin position="1"/>
        <end position="16"/>
    </location>
</feature>